<protein>
    <submittedName>
        <fullName evidence="2">Divergent polysaccharide deacetylase family protein</fullName>
    </submittedName>
</protein>
<feature type="signal peptide" evidence="1">
    <location>
        <begin position="1"/>
        <end position="20"/>
    </location>
</feature>
<evidence type="ECO:0000313" key="3">
    <source>
        <dbReference type="Proteomes" id="UP000281474"/>
    </source>
</evidence>
<keyword evidence="3" id="KW-1185">Reference proteome</keyword>
<name>A0A3L8PTK6_9GAMM</name>
<keyword evidence="1" id="KW-0732">Signal</keyword>
<dbReference type="AlphaFoldDB" id="A0A3L8PTK6"/>
<dbReference type="CDD" id="cd10936">
    <property type="entry name" value="CE4_DAC2"/>
    <property type="match status" value="1"/>
</dbReference>
<dbReference type="GO" id="GO:0005975">
    <property type="term" value="P:carbohydrate metabolic process"/>
    <property type="evidence" value="ECO:0007669"/>
    <property type="project" value="InterPro"/>
</dbReference>
<dbReference type="Gene3D" id="3.20.20.370">
    <property type="entry name" value="Glycoside hydrolase/deacetylase"/>
    <property type="match status" value="1"/>
</dbReference>
<evidence type="ECO:0000256" key="1">
    <source>
        <dbReference type="SAM" id="SignalP"/>
    </source>
</evidence>
<dbReference type="RefSeq" id="WP_121839951.1">
    <property type="nucleotide sequence ID" value="NZ_ML014806.1"/>
</dbReference>
<dbReference type="EMBL" id="QZEI01000057">
    <property type="protein sequence ID" value="RLV58747.1"/>
    <property type="molecule type" value="Genomic_DNA"/>
</dbReference>
<sequence length="252" mass="28494">MTIIRLALLLILFLSTKLQAAQVAIIIDDVGYRHTDKQVLQLPPEVTLSFLPFTPLSHELSVRAHQQGHEIMLHLPMQALNGKAMGTGGIKSNMNQRAINNILDKAMRDVPNATGVNNHMGSYVTQLEQPMQWLMQGLKQRGLFFVDSFTTRFTKAMKAADKAKVPNLKRSVFLDNDISQQGLEHQFQQIIKLSKTHDRFIVIAHPYLETIEYLKNNLSRLKQHNIQVTSVAQLLAERYSDAETSQSALLVK</sequence>
<dbReference type="InterPro" id="IPR011330">
    <property type="entry name" value="Glyco_hydro/deAcase_b/a-brl"/>
</dbReference>
<dbReference type="Proteomes" id="UP000281474">
    <property type="component" value="Unassembled WGS sequence"/>
</dbReference>
<evidence type="ECO:0000313" key="2">
    <source>
        <dbReference type="EMBL" id="RLV58747.1"/>
    </source>
</evidence>
<dbReference type="Pfam" id="PF04748">
    <property type="entry name" value="Polysacc_deac_2"/>
    <property type="match status" value="1"/>
</dbReference>
<accession>A0A3L8PTK6</accession>
<organism evidence="2 3">
    <name type="scientific">Parashewanella curva</name>
    <dbReference type="NCBI Taxonomy" id="2338552"/>
    <lineage>
        <taxon>Bacteria</taxon>
        <taxon>Pseudomonadati</taxon>
        <taxon>Pseudomonadota</taxon>
        <taxon>Gammaproteobacteria</taxon>
        <taxon>Alteromonadales</taxon>
        <taxon>Shewanellaceae</taxon>
        <taxon>Parashewanella</taxon>
    </lineage>
</organism>
<proteinExistence type="predicted"/>
<dbReference type="PANTHER" id="PTHR30105">
    <property type="entry name" value="UNCHARACTERIZED YIBQ-RELATED"/>
    <property type="match status" value="1"/>
</dbReference>
<reference evidence="2 3" key="1">
    <citation type="submission" date="2018-09" db="EMBL/GenBank/DDBJ databases">
        <title>Phylogeny of the Shewanellaceae, and recommendation for two new genera, Pseudoshewanella and Parashewanella.</title>
        <authorList>
            <person name="Wang G."/>
        </authorList>
    </citation>
    <scope>NUCLEOTIDE SEQUENCE [LARGE SCALE GENOMIC DNA]</scope>
    <source>
        <strain evidence="2 3">C51</strain>
    </source>
</reference>
<gene>
    <name evidence="2" type="ORF">D5018_15730</name>
</gene>
<dbReference type="PANTHER" id="PTHR30105:SF2">
    <property type="entry name" value="DIVERGENT POLYSACCHARIDE DEACETYLASE SUPERFAMILY"/>
    <property type="match status" value="1"/>
</dbReference>
<dbReference type="SUPFAM" id="SSF88713">
    <property type="entry name" value="Glycoside hydrolase/deacetylase"/>
    <property type="match status" value="1"/>
</dbReference>
<feature type="chain" id="PRO_5018237305" evidence="1">
    <location>
        <begin position="21"/>
        <end position="252"/>
    </location>
</feature>
<comment type="caution">
    <text evidence="2">The sequence shown here is derived from an EMBL/GenBank/DDBJ whole genome shotgun (WGS) entry which is preliminary data.</text>
</comment>
<dbReference type="OrthoDB" id="9784811at2"/>
<dbReference type="InterPro" id="IPR006837">
    <property type="entry name" value="Divergent_DAC"/>
</dbReference>